<gene>
    <name evidence="2" type="ORF">MHA02_08840</name>
</gene>
<accession>A0A512ILB3</accession>
<comment type="caution">
    <text evidence="2">The sequence shown here is derived from an EMBL/GenBank/DDBJ whole genome shotgun (WGS) entry which is preliminary data.</text>
</comment>
<organism evidence="2 3">
    <name type="scientific">Methylobacterium haplocladii</name>
    <dbReference type="NCBI Taxonomy" id="1176176"/>
    <lineage>
        <taxon>Bacteria</taxon>
        <taxon>Pseudomonadati</taxon>
        <taxon>Pseudomonadota</taxon>
        <taxon>Alphaproteobacteria</taxon>
        <taxon>Hyphomicrobiales</taxon>
        <taxon>Methylobacteriaceae</taxon>
        <taxon>Methylobacterium</taxon>
    </lineage>
</organism>
<evidence type="ECO:0000313" key="2">
    <source>
        <dbReference type="EMBL" id="GEO98496.1"/>
    </source>
</evidence>
<reference evidence="2 3" key="1">
    <citation type="submission" date="2019-07" db="EMBL/GenBank/DDBJ databases">
        <title>Whole genome shotgun sequence of Methylobacterium haplocladii NBRC 107714.</title>
        <authorList>
            <person name="Hosoyama A."/>
            <person name="Uohara A."/>
            <person name="Ohji S."/>
            <person name="Ichikawa N."/>
        </authorList>
    </citation>
    <scope>NUCLEOTIDE SEQUENCE [LARGE SCALE GENOMIC DNA]</scope>
    <source>
        <strain evidence="2 3">NBRC 107714</strain>
    </source>
</reference>
<feature type="region of interest" description="Disordered" evidence="1">
    <location>
        <begin position="1"/>
        <end position="38"/>
    </location>
</feature>
<keyword evidence="3" id="KW-1185">Reference proteome</keyword>
<dbReference type="Proteomes" id="UP000321258">
    <property type="component" value="Unassembled WGS sequence"/>
</dbReference>
<evidence type="ECO:0000256" key="1">
    <source>
        <dbReference type="SAM" id="MobiDB-lite"/>
    </source>
</evidence>
<dbReference type="EMBL" id="BJZT01000007">
    <property type="protein sequence ID" value="GEO98496.1"/>
    <property type="molecule type" value="Genomic_DNA"/>
</dbReference>
<evidence type="ECO:0000313" key="3">
    <source>
        <dbReference type="Proteomes" id="UP000321258"/>
    </source>
</evidence>
<dbReference type="AlphaFoldDB" id="A0A512ILB3"/>
<name>A0A512ILB3_9HYPH</name>
<proteinExistence type="predicted"/>
<protein>
    <submittedName>
        <fullName evidence="2">Uncharacterized protein</fullName>
    </submittedName>
</protein>
<sequence length="81" mass="8682">MTKVGEGQETVFWVPDTRHSGAAQRNPEPTTGLDGTYQPRITGGFRVLAFGEPRNDGGVVWCQATPASSFRQSVSNSSALL</sequence>